<feature type="compositionally biased region" description="Low complexity" evidence="2">
    <location>
        <begin position="368"/>
        <end position="383"/>
    </location>
</feature>
<feature type="region of interest" description="Disordered" evidence="2">
    <location>
        <begin position="402"/>
        <end position="424"/>
    </location>
</feature>
<organism evidence="3 4">
    <name type="scientific">Chondrus crispus</name>
    <name type="common">Carrageen Irish moss</name>
    <name type="synonym">Polymorpha crispa</name>
    <dbReference type="NCBI Taxonomy" id="2769"/>
    <lineage>
        <taxon>Eukaryota</taxon>
        <taxon>Rhodophyta</taxon>
        <taxon>Florideophyceae</taxon>
        <taxon>Rhodymeniophycidae</taxon>
        <taxon>Gigartinales</taxon>
        <taxon>Gigartinaceae</taxon>
        <taxon>Chondrus</taxon>
    </lineage>
</organism>
<feature type="region of interest" description="Disordered" evidence="2">
    <location>
        <begin position="515"/>
        <end position="554"/>
    </location>
</feature>
<dbReference type="Gramene" id="CDF37428">
    <property type="protein sequence ID" value="CDF37428"/>
    <property type="gene ID" value="CHC_T00005646001"/>
</dbReference>
<dbReference type="Proteomes" id="UP000012073">
    <property type="component" value="Unassembled WGS sequence"/>
</dbReference>
<evidence type="ECO:0000313" key="3">
    <source>
        <dbReference type="EMBL" id="CDF37428.1"/>
    </source>
</evidence>
<proteinExistence type="predicted"/>
<dbReference type="EMBL" id="HG001839">
    <property type="protein sequence ID" value="CDF37428.1"/>
    <property type="molecule type" value="Genomic_DNA"/>
</dbReference>
<keyword evidence="4" id="KW-1185">Reference proteome</keyword>
<dbReference type="KEGG" id="ccp:CHC_T00005646001"/>
<feature type="coiled-coil region" evidence="1">
    <location>
        <begin position="448"/>
        <end position="475"/>
    </location>
</feature>
<reference evidence="4" key="1">
    <citation type="journal article" date="2013" name="Proc. Natl. Acad. Sci. U.S.A.">
        <title>Genome structure and metabolic features in the red seaweed Chondrus crispus shed light on evolution of the Archaeplastida.</title>
        <authorList>
            <person name="Collen J."/>
            <person name="Porcel B."/>
            <person name="Carre W."/>
            <person name="Ball S.G."/>
            <person name="Chaparro C."/>
            <person name="Tonon T."/>
            <person name="Barbeyron T."/>
            <person name="Michel G."/>
            <person name="Noel B."/>
            <person name="Valentin K."/>
            <person name="Elias M."/>
            <person name="Artiguenave F."/>
            <person name="Arun A."/>
            <person name="Aury J.M."/>
            <person name="Barbosa-Neto J.F."/>
            <person name="Bothwell J.H."/>
            <person name="Bouget F.Y."/>
            <person name="Brillet L."/>
            <person name="Cabello-Hurtado F."/>
            <person name="Capella-Gutierrez S."/>
            <person name="Charrier B."/>
            <person name="Cladiere L."/>
            <person name="Cock J.M."/>
            <person name="Coelho S.M."/>
            <person name="Colleoni C."/>
            <person name="Czjzek M."/>
            <person name="Da Silva C."/>
            <person name="Delage L."/>
            <person name="Denoeud F."/>
            <person name="Deschamps P."/>
            <person name="Dittami S.M."/>
            <person name="Gabaldon T."/>
            <person name="Gachon C.M."/>
            <person name="Groisillier A."/>
            <person name="Herve C."/>
            <person name="Jabbari K."/>
            <person name="Katinka M."/>
            <person name="Kloareg B."/>
            <person name="Kowalczyk N."/>
            <person name="Labadie K."/>
            <person name="Leblanc C."/>
            <person name="Lopez P.J."/>
            <person name="McLachlan D.H."/>
            <person name="Meslet-Cladiere L."/>
            <person name="Moustafa A."/>
            <person name="Nehr Z."/>
            <person name="Nyvall Collen P."/>
            <person name="Panaud O."/>
            <person name="Partensky F."/>
            <person name="Poulain J."/>
            <person name="Rensing S.A."/>
            <person name="Rousvoal S."/>
            <person name="Samson G."/>
            <person name="Symeonidi A."/>
            <person name="Weissenbach J."/>
            <person name="Zambounis A."/>
            <person name="Wincker P."/>
            <person name="Boyen C."/>
        </authorList>
    </citation>
    <scope>NUCLEOTIDE SEQUENCE [LARGE SCALE GENOMIC DNA]</scope>
    <source>
        <strain evidence="4">cv. Stackhouse</strain>
    </source>
</reference>
<feature type="region of interest" description="Disordered" evidence="2">
    <location>
        <begin position="24"/>
        <end position="45"/>
    </location>
</feature>
<dbReference type="GeneID" id="17324966"/>
<evidence type="ECO:0000256" key="2">
    <source>
        <dbReference type="SAM" id="MobiDB-lite"/>
    </source>
</evidence>
<keyword evidence="1" id="KW-0175">Coiled coil</keyword>
<dbReference type="RefSeq" id="XP_005717247.1">
    <property type="nucleotide sequence ID" value="XM_005717190.1"/>
</dbReference>
<feature type="region of interest" description="Disordered" evidence="2">
    <location>
        <begin position="368"/>
        <end position="388"/>
    </location>
</feature>
<evidence type="ECO:0000313" key="4">
    <source>
        <dbReference type="Proteomes" id="UP000012073"/>
    </source>
</evidence>
<feature type="coiled-coil region" evidence="1">
    <location>
        <begin position="132"/>
        <end position="257"/>
    </location>
</feature>
<feature type="compositionally biased region" description="Polar residues" evidence="2">
    <location>
        <begin position="328"/>
        <end position="350"/>
    </location>
</feature>
<dbReference type="AlphaFoldDB" id="R7QI44"/>
<feature type="compositionally biased region" description="Polar residues" evidence="2">
    <location>
        <begin position="408"/>
        <end position="424"/>
    </location>
</feature>
<name>R7QI44_CHOCR</name>
<feature type="region of interest" description="Disordered" evidence="2">
    <location>
        <begin position="316"/>
        <end position="350"/>
    </location>
</feature>
<sequence length="554" mass="63039">MTDVDDLDFEDKLALFEKKFCKSSDDGVHSRSKVSHGNDNDIEQTGLTPSEVEMELRGLLKEFISCIPTLQNMAVSSDETDDVGFNEKWLRSEVSREIFRTEIRTTVSQLRRFQSVRHEQMEHKSSAQNSNMRSLKRMLAERTEELEGLQKKHSALEKERRDLLENVDRLTSSLCACKVFHVPLKEEVTELREENKAKQKTISENEEAMKRNVAERARFQSTIARYREELQLANHHAETVELDAKHAKEESALLKERAREAMASSSAVSARIKELQDVQDAMLHIMQDSSSKTDKQKLRRNLEDLNETRSRLVGKIANLLTGKRRGGTRTSDPSSPRSVNSHAITPKTKNVISTTGAVGDAIHQFAPAASNSNSSNEHAASPSQSASSRKFFENLRKFGGDLVKKKSNQGPNETFPNESPRQQRQFVLENVERSRVAIENDVALRGVIEMKENEIHRMEKELNDARERTAELEICLQKERHKRRLENRSINNSDGQKMTVEASSATITHRKSLFDWQTGKAKNGHPISRGEEIKAATSWEVRPKKMEQTGVRRA</sequence>
<accession>R7QI44</accession>
<gene>
    <name evidence="3" type="ORF">CHC_T00005646001</name>
</gene>
<evidence type="ECO:0000256" key="1">
    <source>
        <dbReference type="SAM" id="Coils"/>
    </source>
</evidence>
<protein>
    <submittedName>
        <fullName evidence="3">Uncharacterized protein</fullName>
    </submittedName>
</protein>